<protein>
    <submittedName>
        <fullName evidence="3">Uncharacterized protein</fullName>
    </submittedName>
</protein>
<gene>
    <name evidence="3" type="ORF">SAMN05660349_00473</name>
</gene>
<feature type="compositionally biased region" description="Polar residues" evidence="1">
    <location>
        <begin position="51"/>
        <end position="64"/>
    </location>
</feature>
<evidence type="ECO:0000256" key="1">
    <source>
        <dbReference type="SAM" id="MobiDB-lite"/>
    </source>
</evidence>
<feature type="chain" id="PRO_5010554658" evidence="2">
    <location>
        <begin position="22"/>
        <end position="112"/>
    </location>
</feature>
<evidence type="ECO:0000313" key="3">
    <source>
        <dbReference type="EMBL" id="SKB30443.1"/>
    </source>
</evidence>
<dbReference type="RefSeq" id="WP_139376550.1">
    <property type="nucleotide sequence ID" value="NZ_FUYQ01000002.1"/>
</dbReference>
<sequence length="112" mass="11833">MKTKVVIIMMSFLLAGSMAWAQDAKSGSAPKKVADSSTTVGNRQRLRDGSGCNNTQQRGRNNNAGLRDGSGRRNGNGKGLAQGKRDGSGDGRGGRYVDANNNGVCDFREKAK</sequence>
<proteinExistence type="predicted"/>
<organism evidence="3 4">
    <name type="scientific">Parabacteroides chartae</name>
    <dbReference type="NCBI Taxonomy" id="1037355"/>
    <lineage>
        <taxon>Bacteria</taxon>
        <taxon>Pseudomonadati</taxon>
        <taxon>Bacteroidota</taxon>
        <taxon>Bacteroidia</taxon>
        <taxon>Bacteroidales</taxon>
        <taxon>Tannerellaceae</taxon>
        <taxon>Parabacteroides</taxon>
    </lineage>
</organism>
<feature type="region of interest" description="Disordered" evidence="1">
    <location>
        <begin position="21"/>
        <end position="112"/>
    </location>
</feature>
<dbReference type="EMBL" id="FUYQ01000002">
    <property type="protein sequence ID" value="SKB30443.1"/>
    <property type="molecule type" value="Genomic_DNA"/>
</dbReference>
<dbReference type="AlphaFoldDB" id="A0A1T5A700"/>
<dbReference type="Proteomes" id="UP000190852">
    <property type="component" value="Unassembled WGS sequence"/>
</dbReference>
<evidence type="ECO:0000256" key="2">
    <source>
        <dbReference type="SAM" id="SignalP"/>
    </source>
</evidence>
<reference evidence="4" key="1">
    <citation type="submission" date="2017-02" db="EMBL/GenBank/DDBJ databases">
        <authorList>
            <person name="Varghese N."/>
            <person name="Submissions S."/>
        </authorList>
    </citation>
    <scope>NUCLEOTIDE SEQUENCE [LARGE SCALE GENOMIC DNA]</scope>
    <source>
        <strain evidence="4">DSM 24967</strain>
    </source>
</reference>
<evidence type="ECO:0000313" key="4">
    <source>
        <dbReference type="Proteomes" id="UP000190852"/>
    </source>
</evidence>
<keyword evidence="4" id="KW-1185">Reference proteome</keyword>
<accession>A0A1T5A700</accession>
<feature type="signal peptide" evidence="2">
    <location>
        <begin position="1"/>
        <end position="21"/>
    </location>
</feature>
<keyword evidence="2" id="KW-0732">Signal</keyword>
<name>A0A1T5A700_9BACT</name>
<feature type="compositionally biased region" description="Basic and acidic residues" evidence="1">
    <location>
        <begin position="83"/>
        <end position="95"/>
    </location>
</feature>